<dbReference type="Pfam" id="PF16117">
    <property type="entry name" value="DUF4833"/>
    <property type="match status" value="1"/>
</dbReference>
<dbReference type="OrthoDB" id="9770329at2"/>
<organism evidence="2 3">
    <name type="scientific">Pedobacter hiemivivus</name>
    <dbReference type="NCBI Taxonomy" id="2530454"/>
    <lineage>
        <taxon>Bacteria</taxon>
        <taxon>Pseudomonadati</taxon>
        <taxon>Bacteroidota</taxon>
        <taxon>Sphingobacteriia</taxon>
        <taxon>Sphingobacteriales</taxon>
        <taxon>Sphingobacteriaceae</taxon>
        <taxon>Pedobacter</taxon>
    </lineage>
</organism>
<dbReference type="InterPro" id="IPR032269">
    <property type="entry name" value="DUF4833"/>
</dbReference>
<evidence type="ECO:0000313" key="2">
    <source>
        <dbReference type="EMBL" id="TCC84163.1"/>
    </source>
</evidence>
<gene>
    <name evidence="2" type="ORF">EZ444_25615</name>
</gene>
<dbReference type="EMBL" id="SJSM01000034">
    <property type="protein sequence ID" value="TCC84163.1"/>
    <property type="molecule type" value="Genomic_DNA"/>
</dbReference>
<evidence type="ECO:0000313" key="3">
    <source>
        <dbReference type="Proteomes" id="UP000291117"/>
    </source>
</evidence>
<evidence type="ECO:0000259" key="1">
    <source>
        <dbReference type="Pfam" id="PF16117"/>
    </source>
</evidence>
<accession>A0A4R0MD94</accession>
<protein>
    <submittedName>
        <fullName evidence="2">DUF4833 domain-containing protein</fullName>
    </submittedName>
</protein>
<keyword evidence="3" id="KW-1185">Reference proteome</keyword>
<reference evidence="2 3" key="1">
    <citation type="submission" date="2019-02" db="EMBL/GenBank/DDBJ databases">
        <title>Pedobacter sp. RP-3-8 sp. nov., isolated from Arctic soil.</title>
        <authorList>
            <person name="Dahal R.H."/>
        </authorList>
    </citation>
    <scope>NUCLEOTIDE SEQUENCE [LARGE SCALE GENOMIC DNA]</scope>
    <source>
        <strain evidence="2 3">RP-3-8</strain>
    </source>
</reference>
<dbReference type="Proteomes" id="UP000291117">
    <property type="component" value="Unassembled WGS sequence"/>
</dbReference>
<comment type="caution">
    <text evidence="2">The sequence shown here is derived from an EMBL/GenBank/DDBJ whole genome shotgun (WGS) entry which is preliminary data.</text>
</comment>
<name>A0A4R0MD94_9SPHI</name>
<dbReference type="AlphaFoldDB" id="A0A4R0MD94"/>
<sequence length="228" mass="26477">MLSFNDYRNMLQDIKHNDGLKELLFFICASPSKTYKHKPGKALQLASPKTIAKRLLRTALILITIILLLSQFSDAQEQVAFQIPKSSLFYIQRSPETKTIVYELNYNSNGTLHPNDPIKGFWLKKNEAQKLEPLSAREKKHEYGIQSKAIGNDEYEIRLRAYKKMPLYLKRSAADNNYYLYIKDEGNNVLLKRVFIKLNRGTFWFPKLQYIDLTTTNSATGIETNIFE</sequence>
<feature type="domain" description="DUF4833" evidence="1">
    <location>
        <begin position="89"/>
        <end position="223"/>
    </location>
</feature>
<proteinExistence type="predicted"/>